<sequence>MRQDIYKVHIQDNLYFLVFHKKLIKGFGSAVSLYINNYEFLKFDCFGENKGHYHFYDNNTNDEIFFNEKTCEEQINRTCDLMKDINVFINKSNRIDIKNFKIDMNNFVNKIDDIRNKMLEYEHKFYSLLR</sequence>
<feature type="coiled-coil region" evidence="1">
    <location>
        <begin position="97"/>
        <end position="124"/>
    </location>
</feature>
<dbReference type="Pfam" id="PF24777">
    <property type="entry name" value="DUF7700"/>
    <property type="match status" value="1"/>
</dbReference>
<evidence type="ECO:0000256" key="1">
    <source>
        <dbReference type="SAM" id="Coils"/>
    </source>
</evidence>
<feature type="domain" description="DUF7700" evidence="2">
    <location>
        <begin position="22"/>
        <end position="114"/>
    </location>
</feature>
<dbReference type="AlphaFoldDB" id="A0A6C0IJD8"/>
<accession>A0A6C0IJD8</accession>
<keyword evidence="1" id="KW-0175">Coiled coil</keyword>
<name>A0A6C0IJD8_9ZZZZ</name>
<dbReference type="InterPro" id="IPR056117">
    <property type="entry name" value="DUF7700"/>
</dbReference>
<organism evidence="3">
    <name type="scientific">viral metagenome</name>
    <dbReference type="NCBI Taxonomy" id="1070528"/>
    <lineage>
        <taxon>unclassified sequences</taxon>
        <taxon>metagenomes</taxon>
        <taxon>organismal metagenomes</taxon>
    </lineage>
</organism>
<evidence type="ECO:0000313" key="3">
    <source>
        <dbReference type="EMBL" id="QHT91997.1"/>
    </source>
</evidence>
<evidence type="ECO:0000259" key="2">
    <source>
        <dbReference type="Pfam" id="PF24777"/>
    </source>
</evidence>
<protein>
    <recommendedName>
        <fullName evidence="2">DUF7700 domain-containing protein</fullName>
    </recommendedName>
</protein>
<reference evidence="3" key="1">
    <citation type="journal article" date="2020" name="Nature">
        <title>Giant virus diversity and host interactions through global metagenomics.</title>
        <authorList>
            <person name="Schulz F."/>
            <person name="Roux S."/>
            <person name="Paez-Espino D."/>
            <person name="Jungbluth S."/>
            <person name="Walsh D.A."/>
            <person name="Denef V.J."/>
            <person name="McMahon K.D."/>
            <person name="Konstantinidis K.T."/>
            <person name="Eloe-Fadrosh E.A."/>
            <person name="Kyrpides N.C."/>
            <person name="Woyke T."/>
        </authorList>
    </citation>
    <scope>NUCLEOTIDE SEQUENCE</scope>
    <source>
        <strain evidence="3">GVMAG-M-3300023184-86</strain>
    </source>
</reference>
<proteinExistence type="predicted"/>
<dbReference type="EMBL" id="MN740173">
    <property type="protein sequence ID" value="QHT91997.1"/>
    <property type="molecule type" value="Genomic_DNA"/>
</dbReference>